<evidence type="ECO:0000259" key="2">
    <source>
        <dbReference type="Pfam" id="PF00160"/>
    </source>
</evidence>
<evidence type="ECO:0000313" key="3">
    <source>
        <dbReference type="EMBL" id="GAX15694.1"/>
    </source>
</evidence>
<evidence type="ECO:0000313" key="4">
    <source>
        <dbReference type="Proteomes" id="UP000198406"/>
    </source>
</evidence>
<dbReference type="InterPro" id="IPR029000">
    <property type="entry name" value="Cyclophilin-like_dom_sf"/>
</dbReference>
<dbReference type="GO" id="GO:0003755">
    <property type="term" value="F:peptidyl-prolyl cis-trans isomerase activity"/>
    <property type="evidence" value="ECO:0007669"/>
    <property type="project" value="InterPro"/>
</dbReference>
<keyword evidence="4" id="KW-1185">Reference proteome</keyword>
<dbReference type="EMBL" id="BDSP01000095">
    <property type="protein sequence ID" value="GAX15694.1"/>
    <property type="molecule type" value="Genomic_DNA"/>
</dbReference>
<accession>A0A1Z5JNX1</accession>
<feature type="compositionally biased region" description="Polar residues" evidence="1">
    <location>
        <begin position="1"/>
        <end position="12"/>
    </location>
</feature>
<dbReference type="OrthoDB" id="41872at2759"/>
<feature type="region of interest" description="Disordered" evidence="1">
    <location>
        <begin position="1"/>
        <end position="71"/>
    </location>
</feature>
<dbReference type="InParanoid" id="A0A1Z5JNX1"/>
<name>A0A1Z5JNX1_FISSO</name>
<organism evidence="3 4">
    <name type="scientific">Fistulifera solaris</name>
    <name type="common">Oleaginous diatom</name>
    <dbReference type="NCBI Taxonomy" id="1519565"/>
    <lineage>
        <taxon>Eukaryota</taxon>
        <taxon>Sar</taxon>
        <taxon>Stramenopiles</taxon>
        <taxon>Ochrophyta</taxon>
        <taxon>Bacillariophyta</taxon>
        <taxon>Bacillariophyceae</taxon>
        <taxon>Bacillariophycidae</taxon>
        <taxon>Naviculales</taxon>
        <taxon>Naviculaceae</taxon>
        <taxon>Fistulifera</taxon>
    </lineage>
</organism>
<feature type="compositionally biased region" description="Low complexity" evidence="1">
    <location>
        <begin position="55"/>
        <end position="64"/>
    </location>
</feature>
<dbReference type="InterPro" id="IPR002130">
    <property type="entry name" value="Cyclophilin-type_PPIase_dom"/>
</dbReference>
<dbReference type="Pfam" id="PF00160">
    <property type="entry name" value="Pro_isomerase"/>
    <property type="match status" value="1"/>
</dbReference>
<evidence type="ECO:0000256" key="1">
    <source>
        <dbReference type="SAM" id="MobiDB-lite"/>
    </source>
</evidence>
<dbReference type="Proteomes" id="UP000198406">
    <property type="component" value="Unassembled WGS sequence"/>
</dbReference>
<dbReference type="Gene3D" id="2.40.100.10">
    <property type="entry name" value="Cyclophilin-like"/>
    <property type="match status" value="1"/>
</dbReference>
<protein>
    <recommendedName>
        <fullName evidence="2">PPIase cyclophilin-type domain-containing protein</fullName>
    </recommendedName>
</protein>
<reference evidence="3 4" key="1">
    <citation type="journal article" date="2015" name="Plant Cell">
        <title>Oil accumulation by the oleaginous diatom Fistulifera solaris as revealed by the genome and transcriptome.</title>
        <authorList>
            <person name="Tanaka T."/>
            <person name="Maeda Y."/>
            <person name="Veluchamy A."/>
            <person name="Tanaka M."/>
            <person name="Abida H."/>
            <person name="Marechal E."/>
            <person name="Bowler C."/>
            <person name="Muto M."/>
            <person name="Sunaga Y."/>
            <person name="Tanaka M."/>
            <person name="Yoshino T."/>
            <person name="Taniguchi T."/>
            <person name="Fukuda Y."/>
            <person name="Nemoto M."/>
            <person name="Matsumoto M."/>
            <person name="Wong P.S."/>
            <person name="Aburatani S."/>
            <person name="Fujibuchi W."/>
        </authorList>
    </citation>
    <scope>NUCLEOTIDE SEQUENCE [LARGE SCALE GENOMIC DNA]</scope>
    <source>
        <strain evidence="3 4">JPCC DA0580</strain>
    </source>
</reference>
<gene>
    <name evidence="3" type="ORF">FisN_3Hh168</name>
</gene>
<sequence length="373" mass="41599">MHWSSSGSFNGQRTKDHTSKNNPHLPISISPDKRHVLLSQRRHNPADPFSDDESLSSVPSPSSPRRGRIFSASGDRRKLPLILMSFVILGMASIYISREAVKNTAVQVQIMEQMQLRVGNKVRDTAKELYAMQREADALMKLIQPEEPSNGFANSVKSFRAMHDMKVLETKVTKEKAQVSQLIQKIQSTSLVEVRKKYGHDPIEVEMELLFPDGADGPTHFIIELAPAELLPHTVLTFLDMVSSGLLNGCSFILNAHHAIKAAPIPFDGSSAVAKAEAFTKAGLNGVVFREYSHFYPHKKNTVGFAVDGSPAFYINTADNEDIHDDEPCFGVITSGFDTIKRLDEMPTRNNIWLVKKVGIKRAWIVERGHSKR</sequence>
<proteinExistence type="predicted"/>
<dbReference type="SUPFAM" id="SSF50891">
    <property type="entry name" value="Cyclophilin-like"/>
    <property type="match status" value="1"/>
</dbReference>
<feature type="domain" description="PPIase cyclophilin-type" evidence="2">
    <location>
        <begin position="221"/>
        <end position="363"/>
    </location>
</feature>
<comment type="caution">
    <text evidence="3">The sequence shown here is derived from an EMBL/GenBank/DDBJ whole genome shotgun (WGS) entry which is preliminary data.</text>
</comment>
<dbReference type="AlphaFoldDB" id="A0A1Z5JNX1"/>